<organism evidence="7 8">
    <name type="scientific">Microbacterium halimionae</name>
    <dbReference type="NCBI Taxonomy" id="1526413"/>
    <lineage>
        <taxon>Bacteria</taxon>
        <taxon>Bacillati</taxon>
        <taxon>Actinomycetota</taxon>
        <taxon>Actinomycetes</taxon>
        <taxon>Micrococcales</taxon>
        <taxon>Microbacteriaceae</taxon>
        <taxon>Microbacterium</taxon>
    </lineage>
</organism>
<evidence type="ECO:0000256" key="2">
    <source>
        <dbReference type="ARBA" id="ARBA00008814"/>
    </source>
</evidence>
<evidence type="ECO:0000256" key="4">
    <source>
        <dbReference type="ARBA" id="ARBA00022729"/>
    </source>
</evidence>
<evidence type="ECO:0000256" key="1">
    <source>
        <dbReference type="ARBA" id="ARBA00004196"/>
    </source>
</evidence>
<keyword evidence="8" id="KW-1185">Reference proteome</keyword>
<dbReference type="AlphaFoldDB" id="A0A7W3JM19"/>
<protein>
    <submittedName>
        <fullName evidence="7">Iron complex transport system substrate-binding protein</fullName>
    </submittedName>
</protein>
<dbReference type="Pfam" id="PF01497">
    <property type="entry name" value="Peripla_BP_2"/>
    <property type="match status" value="1"/>
</dbReference>
<keyword evidence="4 5" id="KW-0732">Signal</keyword>
<dbReference type="Proteomes" id="UP000526083">
    <property type="component" value="Unassembled WGS sequence"/>
</dbReference>
<dbReference type="PANTHER" id="PTHR30532:SF24">
    <property type="entry name" value="FERRIC ENTEROBACTIN-BINDING PERIPLASMIC PROTEIN FEPB"/>
    <property type="match status" value="1"/>
</dbReference>
<evidence type="ECO:0000313" key="8">
    <source>
        <dbReference type="Proteomes" id="UP000526083"/>
    </source>
</evidence>
<comment type="caution">
    <text evidence="7">The sequence shown here is derived from an EMBL/GenBank/DDBJ whole genome shotgun (WGS) entry which is preliminary data.</text>
</comment>
<comment type="similarity">
    <text evidence="2">Belongs to the bacterial solute-binding protein 8 family.</text>
</comment>
<dbReference type="GO" id="GO:0030288">
    <property type="term" value="C:outer membrane-bounded periplasmic space"/>
    <property type="evidence" value="ECO:0007669"/>
    <property type="project" value="TreeGrafter"/>
</dbReference>
<dbReference type="PROSITE" id="PS51257">
    <property type="entry name" value="PROKAR_LIPOPROTEIN"/>
    <property type="match status" value="1"/>
</dbReference>
<dbReference type="InterPro" id="IPR051313">
    <property type="entry name" value="Bact_iron-sidero_bind"/>
</dbReference>
<evidence type="ECO:0000313" key="7">
    <source>
        <dbReference type="EMBL" id="MBA8815349.1"/>
    </source>
</evidence>
<name>A0A7W3JM19_9MICO</name>
<evidence type="ECO:0000256" key="5">
    <source>
        <dbReference type="SAM" id="SignalP"/>
    </source>
</evidence>
<accession>A0A7W3JM19</accession>
<feature type="domain" description="Fe/B12 periplasmic-binding" evidence="6">
    <location>
        <begin position="83"/>
        <end position="310"/>
    </location>
</feature>
<dbReference type="EMBL" id="JACGWY010000001">
    <property type="protein sequence ID" value="MBA8815349.1"/>
    <property type="molecule type" value="Genomic_DNA"/>
</dbReference>
<comment type="subcellular location">
    <subcellularLocation>
        <location evidence="1">Cell envelope</location>
    </subcellularLocation>
</comment>
<reference evidence="7 8" key="1">
    <citation type="submission" date="2020-07" db="EMBL/GenBank/DDBJ databases">
        <title>Sequencing the genomes of 1000 actinobacteria strains.</title>
        <authorList>
            <person name="Klenk H.-P."/>
        </authorList>
    </citation>
    <scope>NUCLEOTIDE SEQUENCE [LARGE SCALE GENOMIC DNA]</scope>
    <source>
        <strain evidence="7 8">DSM 27576</strain>
    </source>
</reference>
<dbReference type="RefSeq" id="WP_167043794.1">
    <property type="nucleotide sequence ID" value="NZ_JAAOZB010000001.1"/>
</dbReference>
<dbReference type="Gene3D" id="3.40.50.1980">
    <property type="entry name" value="Nitrogenase molybdenum iron protein domain"/>
    <property type="match status" value="2"/>
</dbReference>
<evidence type="ECO:0000256" key="3">
    <source>
        <dbReference type="ARBA" id="ARBA00022448"/>
    </source>
</evidence>
<dbReference type="PANTHER" id="PTHR30532">
    <property type="entry name" value="IRON III DICITRATE-BINDING PERIPLASMIC PROTEIN"/>
    <property type="match status" value="1"/>
</dbReference>
<sequence>MTTLTPRRRAARIFVPVLAVAMTALAGCSASSEPTATDASADAAWTYTDDTGTTVTLDHQPENIASYADYAIGMMSYGLEPVAIFGRQDVASDDRFADYDLSDVAIVGNSYGEIDLEALAAAAPDIIVTGIYPTDREGTLPVDGPYYAFADVEQQAQLEKIAPVVAIEIGGNGSDVIDSFNNLASALGVSDETIADAKTEYDAAAADLTAATTENDLEITQAYADADGVYVVKPEDEPETALYGSLGVNFTNLNPDGDYYWDIYSWENVGDMMTGDVLLMNVEGLQEEGLLEQATFVDDPALQAGQVYPWQVAAFDYASQAAQMTELADIIRNADKVA</sequence>
<dbReference type="GO" id="GO:1901678">
    <property type="term" value="P:iron coordination entity transport"/>
    <property type="evidence" value="ECO:0007669"/>
    <property type="project" value="UniProtKB-ARBA"/>
</dbReference>
<gene>
    <name evidence="7" type="ORF">FHX48_000401</name>
</gene>
<evidence type="ECO:0000259" key="6">
    <source>
        <dbReference type="Pfam" id="PF01497"/>
    </source>
</evidence>
<keyword evidence="3" id="KW-0813">Transport</keyword>
<feature type="signal peptide" evidence="5">
    <location>
        <begin position="1"/>
        <end position="26"/>
    </location>
</feature>
<dbReference type="InterPro" id="IPR002491">
    <property type="entry name" value="ABC_transptr_periplasmic_BD"/>
</dbReference>
<feature type="chain" id="PRO_5039702575" evidence="5">
    <location>
        <begin position="27"/>
        <end position="338"/>
    </location>
</feature>
<proteinExistence type="inferred from homology"/>
<dbReference type="SUPFAM" id="SSF53807">
    <property type="entry name" value="Helical backbone' metal receptor"/>
    <property type="match status" value="1"/>
</dbReference>